<dbReference type="Pfam" id="PF01551">
    <property type="entry name" value="Peptidase_M23"/>
    <property type="match status" value="1"/>
</dbReference>
<keyword evidence="4" id="KW-1185">Reference proteome</keyword>
<evidence type="ECO:0000313" key="4">
    <source>
        <dbReference type="Proteomes" id="UP000181956"/>
    </source>
</evidence>
<sequence length="388" mass="39531">MKRLIGFLGIILLAGPLLGLMGVAALMNPAEISCGWGSLAVGRIPDSLTAHTRDGGSISLNRQQLTHAATILAVGGQLPGVGRQGALIALMAALTESTLRMLTNPTAHPESASYPNDGVGSDHDSLGLFQMRSASGWGTVADLMDPEYQARAFFGGPSGPNAGSPRGLLDVDGWQFIDPGEAAQAVEVSAYPDRYQNYQPVAEAIITALTQPTSTKPSAAGVTVQETSRIVFPLPAGTYTGTDSFGWRTDPVTGAQAFHAGSDLAAPAGTPILAVADGIVGFAGQRGSYGGLIVIEHTVAGGPVASYYAHMYDDGILVAVGERVAAGQHIGDVGSAGKSTGPHLHVEIHPGGEREPAVNAMEWLAEHGAAGLAGAEAGSTGCRPGKAA</sequence>
<evidence type="ECO:0000256" key="1">
    <source>
        <dbReference type="ARBA" id="ARBA00022729"/>
    </source>
</evidence>
<dbReference type="CDD" id="cd12797">
    <property type="entry name" value="M23_peptidase"/>
    <property type="match status" value="1"/>
</dbReference>
<dbReference type="PANTHER" id="PTHR21666">
    <property type="entry name" value="PEPTIDASE-RELATED"/>
    <property type="match status" value="1"/>
</dbReference>
<proteinExistence type="predicted"/>
<dbReference type="Proteomes" id="UP000181956">
    <property type="component" value="Chromosome I"/>
</dbReference>
<protein>
    <submittedName>
        <fullName evidence="3">Peptidase family M23</fullName>
    </submittedName>
</protein>
<dbReference type="OrthoDB" id="5496837at2"/>
<gene>
    <name evidence="3" type="ORF">SAMN04489834_2259</name>
</gene>
<dbReference type="STRING" id="412690.SAMN04489834_2259"/>
<dbReference type="InterPro" id="IPR050570">
    <property type="entry name" value="Cell_wall_metabolism_enzyme"/>
</dbReference>
<organism evidence="3 4">
    <name type="scientific">Microterricola viridarii</name>
    <dbReference type="NCBI Taxonomy" id="412690"/>
    <lineage>
        <taxon>Bacteria</taxon>
        <taxon>Bacillati</taxon>
        <taxon>Actinomycetota</taxon>
        <taxon>Actinomycetes</taxon>
        <taxon>Micrococcales</taxon>
        <taxon>Microbacteriaceae</taxon>
        <taxon>Microterricola</taxon>
    </lineage>
</organism>
<keyword evidence="1" id="KW-0732">Signal</keyword>
<dbReference type="EMBL" id="LT629742">
    <property type="protein sequence ID" value="SDS83896.1"/>
    <property type="molecule type" value="Genomic_DNA"/>
</dbReference>
<dbReference type="AlphaFoldDB" id="A0A1H1VHX5"/>
<dbReference type="InterPro" id="IPR016047">
    <property type="entry name" value="M23ase_b-sheet_dom"/>
</dbReference>
<accession>A0A1H1VHX5</accession>
<name>A0A1H1VHX5_9MICO</name>
<feature type="domain" description="M23ase beta-sheet core" evidence="2">
    <location>
        <begin position="258"/>
        <end position="353"/>
    </location>
</feature>
<evidence type="ECO:0000313" key="3">
    <source>
        <dbReference type="EMBL" id="SDS83896.1"/>
    </source>
</evidence>
<dbReference type="SUPFAM" id="SSF51261">
    <property type="entry name" value="Duplicated hybrid motif"/>
    <property type="match status" value="1"/>
</dbReference>
<dbReference type="Gene3D" id="2.70.70.10">
    <property type="entry name" value="Glucose Permease (Domain IIA)"/>
    <property type="match status" value="1"/>
</dbReference>
<dbReference type="PANTHER" id="PTHR21666:SF289">
    <property type="entry name" value="L-ALA--D-GLU ENDOPEPTIDASE"/>
    <property type="match status" value="1"/>
</dbReference>
<evidence type="ECO:0000259" key="2">
    <source>
        <dbReference type="Pfam" id="PF01551"/>
    </source>
</evidence>
<dbReference type="InterPro" id="IPR011055">
    <property type="entry name" value="Dup_hybrid_motif"/>
</dbReference>
<dbReference type="RefSeq" id="WP_083364126.1">
    <property type="nucleotide sequence ID" value="NZ_LT629742.1"/>
</dbReference>
<reference evidence="4" key="1">
    <citation type="submission" date="2016-10" db="EMBL/GenBank/DDBJ databases">
        <authorList>
            <person name="Varghese N."/>
            <person name="Submissions S."/>
        </authorList>
    </citation>
    <scope>NUCLEOTIDE SEQUENCE [LARGE SCALE GENOMIC DNA]</scope>
    <source>
        <strain evidence="4">DSM 21772</strain>
    </source>
</reference>
<dbReference type="GO" id="GO:0004222">
    <property type="term" value="F:metalloendopeptidase activity"/>
    <property type="evidence" value="ECO:0007669"/>
    <property type="project" value="TreeGrafter"/>
</dbReference>